<evidence type="ECO:0000313" key="3">
    <source>
        <dbReference type="Proteomes" id="UP001164286"/>
    </source>
</evidence>
<dbReference type="EMBL" id="JAKWFO010000008">
    <property type="protein sequence ID" value="KAI9634304.1"/>
    <property type="molecule type" value="Genomic_DNA"/>
</dbReference>
<dbReference type="GeneID" id="77729586"/>
<feature type="compositionally biased region" description="Low complexity" evidence="1">
    <location>
        <begin position="33"/>
        <end position="45"/>
    </location>
</feature>
<dbReference type="RefSeq" id="XP_052944081.1">
    <property type="nucleotide sequence ID" value="XM_053090381.1"/>
</dbReference>
<gene>
    <name evidence="2" type="ORF">MKK02DRAFT_38978</name>
</gene>
<evidence type="ECO:0000313" key="2">
    <source>
        <dbReference type="EMBL" id="KAI9634304.1"/>
    </source>
</evidence>
<name>A0AA38LU51_9TREE</name>
<sequence length="237" mass="26021">MSIPVKYQPSALPFTELVQTLKQIKAERKPRASSSTSSKPNLSSSDASRVEVGTVTAKREALLAALTVPLRVDQRGFTLQEAAVWLGATKYYDPLWRYAEVKATGDCRAKGSMDVVCRQHLAGLRSQKQLYPLHLATAYAWPIGRKILQAFSNPIATRADLCDALSPVLFVIQQSAVVAEQVRPELAQRVIGLAEEMCRAWELLMSTMKEAALDGLEVAVNGLIDFCTCTIDREGDP</sequence>
<proteinExistence type="predicted"/>
<keyword evidence="3" id="KW-1185">Reference proteome</keyword>
<dbReference type="AlphaFoldDB" id="A0AA38LU51"/>
<feature type="region of interest" description="Disordered" evidence="1">
    <location>
        <begin position="25"/>
        <end position="50"/>
    </location>
</feature>
<comment type="caution">
    <text evidence="2">The sequence shown here is derived from an EMBL/GenBank/DDBJ whole genome shotgun (WGS) entry which is preliminary data.</text>
</comment>
<protein>
    <submittedName>
        <fullName evidence="2">Uncharacterized protein</fullName>
    </submittedName>
</protein>
<accession>A0AA38LU51</accession>
<dbReference type="Proteomes" id="UP001164286">
    <property type="component" value="Unassembled WGS sequence"/>
</dbReference>
<organism evidence="2 3">
    <name type="scientific">Dioszegia hungarica</name>
    <dbReference type="NCBI Taxonomy" id="4972"/>
    <lineage>
        <taxon>Eukaryota</taxon>
        <taxon>Fungi</taxon>
        <taxon>Dikarya</taxon>
        <taxon>Basidiomycota</taxon>
        <taxon>Agaricomycotina</taxon>
        <taxon>Tremellomycetes</taxon>
        <taxon>Tremellales</taxon>
        <taxon>Bulleribasidiaceae</taxon>
        <taxon>Dioszegia</taxon>
    </lineage>
</organism>
<evidence type="ECO:0000256" key="1">
    <source>
        <dbReference type="SAM" id="MobiDB-lite"/>
    </source>
</evidence>
<reference evidence="2" key="1">
    <citation type="journal article" date="2022" name="G3 (Bethesda)">
        <title>High quality genome of the basidiomycete yeast Dioszegia hungarica PDD-24b-2 isolated from cloud water.</title>
        <authorList>
            <person name="Jarrige D."/>
            <person name="Haridas S."/>
            <person name="Bleykasten-Grosshans C."/>
            <person name="Joly M."/>
            <person name="Nadalig T."/>
            <person name="Sancelme M."/>
            <person name="Vuilleumier S."/>
            <person name="Grigoriev I.V."/>
            <person name="Amato P."/>
            <person name="Bringel F."/>
        </authorList>
    </citation>
    <scope>NUCLEOTIDE SEQUENCE</scope>
    <source>
        <strain evidence="2">PDD-24b-2</strain>
    </source>
</reference>